<feature type="compositionally biased region" description="Polar residues" evidence="1">
    <location>
        <begin position="48"/>
        <end position="67"/>
    </location>
</feature>
<gene>
    <name evidence="3" type="ORF">EZV62_018367</name>
</gene>
<protein>
    <recommendedName>
        <fullName evidence="2">DUF659 domain-containing protein</fullName>
    </recommendedName>
</protein>
<feature type="domain" description="DUF659" evidence="2">
    <location>
        <begin position="80"/>
        <end position="231"/>
    </location>
</feature>
<name>A0A5C7HJL9_9ROSI</name>
<feature type="region of interest" description="Disordered" evidence="1">
    <location>
        <begin position="1"/>
        <end position="80"/>
    </location>
</feature>
<dbReference type="InterPro" id="IPR007021">
    <property type="entry name" value="DUF659"/>
</dbReference>
<dbReference type="Pfam" id="PF04937">
    <property type="entry name" value="DUF659"/>
    <property type="match status" value="1"/>
</dbReference>
<evidence type="ECO:0000259" key="2">
    <source>
        <dbReference type="Pfam" id="PF04937"/>
    </source>
</evidence>
<dbReference type="EMBL" id="VAHF01000008">
    <property type="protein sequence ID" value="TXG57054.1"/>
    <property type="molecule type" value="Genomic_DNA"/>
</dbReference>
<evidence type="ECO:0000313" key="3">
    <source>
        <dbReference type="EMBL" id="TXG57054.1"/>
    </source>
</evidence>
<feature type="compositionally biased region" description="Acidic residues" evidence="1">
    <location>
        <begin position="30"/>
        <end position="47"/>
    </location>
</feature>
<dbReference type="PANTHER" id="PTHR32166">
    <property type="entry name" value="OSJNBA0013A04.12 PROTEIN"/>
    <property type="match status" value="1"/>
</dbReference>
<proteinExistence type="predicted"/>
<keyword evidence="4" id="KW-1185">Reference proteome</keyword>
<organism evidence="3 4">
    <name type="scientific">Acer yangbiense</name>
    <dbReference type="NCBI Taxonomy" id="1000413"/>
    <lineage>
        <taxon>Eukaryota</taxon>
        <taxon>Viridiplantae</taxon>
        <taxon>Streptophyta</taxon>
        <taxon>Embryophyta</taxon>
        <taxon>Tracheophyta</taxon>
        <taxon>Spermatophyta</taxon>
        <taxon>Magnoliopsida</taxon>
        <taxon>eudicotyledons</taxon>
        <taxon>Gunneridae</taxon>
        <taxon>Pentapetalae</taxon>
        <taxon>rosids</taxon>
        <taxon>malvids</taxon>
        <taxon>Sapindales</taxon>
        <taxon>Sapindaceae</taxon>
        <taxon>Hippocastanoideae</taxon>
        <taxon>Acereae</taxon>
        <taxon>Acer</taxon>
    </lineage>
</organism>
<evidence type="ECO:0000256" key="1">
    <source>
        <dbReference type="SAM" id="MobiDB-lite"/>
    </source>
</evidence>
<accession>A0A5C7HJL9</accession>
<dbReference type="AlphaFoldDB" id="A0A5C7HJL9"/>
<reference evidence="4" key="1">
    <citation type="journal article" date="2019" name="Gigascience">
        <title>De novo genome assembly of the endangered Acer yangbiense, a plant species with extremely small populations endemic to Yunnan Province, China.</title>
        <authorList>
            <person name="Yang J."/>
            <person name="Wariss H.M."/>
            <person name="Tao L."/>
            <person name="Zhang R."/>
            <person name="Yun Q."/>
            <person name="Hollingsworth P."/>
            <person name="Dao Z."/>
            <person name="Luo G."/>
            <person name="Guo H."/>
            <person name="Ma Y."/>
            <person name="Sun W."/>
        </authorList>
    </citation>
    <scope>NUCLEOTIDE SEQUENCE [LARGE SCALE GENOMIC DNA]</scope>
    <source>
        <strain evidence="4">cv. Malutang</strain>
    </source>
</reference>
<dbReference type="OrthoDB" id="2442898at2759"/>
<feature type="compositionally biased region" description="Basic and acidic residues" evidence="1">
    <location>
        <begin position="14"/>
        <end position="26"/>
    </location>
</feature>
<comment type="caution">
    <text evidence="3">The sequence shown here is derived from an EMBL/GenBank/DDBJ whole genome shotgun (WGS) entry which is preliminary data.</text>
</comment>
<dbReference type="PANTHER" id="PTHR32166:SF74">
    <property type="entry name" value="OS05G0256350 PROTEIN"/>
    <property type="match status" value="1"/>
</dbReference>
<dbReference type="SUPFAM" id="SSF53098">
    <property type="entry name" value="Ribonuclease H-like"/>
    <property type="match status" value="1"/>
</dbReference>
<dbReference type="InterPro" id="IPR012337">
    <property type="entry name" value="RNaseH-like_sf"/>
</dbReference>
<sequence>MQTLSTIHTRRNSRVYDKKKNEKRGQNMDPIDDDFSLGLGDNDDDVADNTTQQRTITYSGAGSNSVTKKPRQKGPGIKPPNFYEVRVPLLKKEMENTRSAMKDHVETWANHGCSILSDGWKDKREMTLINFLINCPKGSMFIKSVDALSYAKTGEKMFELLSKFMEKIGVNNVVQMVIDSALNNVLAGRLLEAKYPTLFWTPCAAHCLDLILKDIYKLPNMKKTFERAMMVNSYIYKHSGLVNMLRKFTNKKELLRPAKTRFATAFIIFQMLHSLKSNLRKIFNSDQWFASKWAKEAGSKKVVEVILMPSFWNHMVFALKVSSPLVRVLRLVDSERRPPMGYIYVCI</sequence>
<dbReference type="Proteomes" id="UP000323000">
    <property type="component" value="Chromosome 8"/>
</dbReference>
<evidence type="ECO:0000313" key="4">
    <source>
        <dbReference type="Proteomes" id="UP000323000"/>
    </source>
</evidence>